<evidence type="ECO:0000313" key="6">
    <source>
        <dbReference type="Proteomes" id="UP000360750"/>
    </source>
</evidence>
<dbReference type="EMBL" id="CAACYD010000007">
    <property type="protein sequence ID" value="VFA89265.1"/>
    <property type="molecule type" value="Genomic_DNA"/>
</dbReference>
<evidence type="ECO:0000256" key="1">
    <source>
        <dbReference type="ARBA" id="ARBA00022630"/>
    </source>
</evidence>
<name>A0ABD7V4N7_9ACTN</name>
<comment type="caution">
    <text evidence="5">The sequence shown here is derived from an EMBL/GenBank/DDBJ whole genome shotgun (WGS) entry which is preliminary data.</text>
</comment>
<dbReference type="PANTHER" id="PTHR48105">
    <property type="entry name" value="THIOREDOXIN REDUCTASE 1-RELATED-RELATED"/>
    <property type="match status" value="1"/>
</dbReference>
<protein>
    <submittedName>
        <fullName evidence="5">Thioredoxin reductase</fullName>
        <ecNumber evidence="5">1.8.1.9</ecNumber>
    </submittedName>
</protein>
<dbReference type="InterPro" id="IPR036188">
    <property type="entry name" value="FAD/NAD-bd_sf"/>
</dbReference>
<comment type="catalytic activity">
    <reaction evidence="3">
        <text>[thioredoxin]-dithiol + NADP(+) = [thioredoxin]-disulfide + NADPH + H(+)</text>
        <dbReference type="Rhea" id="RHEA:20345"/>
        <dbReference type="Rhea" id="RHEA-COMP:10698"/>
        <dbReference type="Rhea" id="RHEA-COMP:10700"/>
        <dbReference type="ChEBI" id="CHEBI:15378"/>
        <dbReference type="ChEBI" id="CHEBI:29950"/>
        <dbReference type="ChEBI" id="CHEBI:50058"/>
        <dbReference type="ChEBI" id="CHEBI:57783"/>
        <dbReference type="ChEBI" id="CHEBI:58349"/>
        <dbReference type="EC" id="1.8.1.9"/>
    </reaction>
</comment>
<gene>
    <name evidence="5" type="primary">trxB_2</name>
    <name evidence="5" type="ORF">NCTC8139_02827</name>
</gene>
<dbReference type="EC" id="1.8.1.9" evidence="5"/>
<evidence type="ECO:0000256" key="2">
    <source>
        <dbReference type="ARBA" id="ARBA00023002"/>
    </source>
</evidence>
<proteinExistence type="predicted"/>
<evidence type="ECO:0000256" key="3">
    <source>
        <dbReference type="ARBA" id="ARBA00048132"/>
    </source>
</evidence>
<dbReference type="InterPro" id="IPR023753">
    <property type="entry name" value="FAD/NAD-binding_dom"/>
</dbReference>
<evidence type="ECO:0000313" key="5">
    <source>
        <dbReference type="EMBL" id="VFA89265.1"/>
    </source>
</evidence>
<keyword evidence="2 5" id="KW-0560">Oxidoreductase</keyword>
<dbReference type="GO" id="GO:0004791">
    <property type="term" value="F:thioredoxin-disulfide reductase (NADPH) activity"/>
    <property type="evidence" value="ECO:0007669"/>
    <property type="project" value="UniProtKB-EC"/>
</dbReference>
<dbReference type="Gene3D" id="3.50.50.60">
    <property type="entry name" value="FAD/NAD(P)-binding domain"/>
    <property type="match status" value="2"/>
</dbReference>
<organism evidence="5 6">
    <name type="scientific">Gordonia paraffinivorans</name>
    <dbReference type="NCBI Taxonomy" id="175628"/>
    <lineage>
        <taxon>Bacteria</taxon>
        <taxon>Bacillati</taxon>
        <taxon>Actinomycetota</taxon>
        <taxon>Actinomycetes</taxon>
        <taxon>Mycobacteriales</taxon>
        <taxon>Gordoniaceae</taxon>
        <taxon>Gordonia</taxon>
    </lineage>
</organism>
<reference evidence="5 6" key="1">
    <citation type="submission" date="2019-02" db="EMBL/GenBank/DDBJ databases">
        <authorList>
            <consortium name="Pathogen Informatics"/>
        </authorList>
    </citation>
    <scope>NUCLEOTIDE SEQUENCE [LARGE SCALE GENOMIC DNA]</scope>
    <source>
        <strain evidence="5 6">3012STDY6756503</strain>
    </source>
</reference>
<dbReference type="AlphaFoldDB" id="A0ABD7V4N7"/>
<dbReference type="Proteomes" id="UP000360750">
    <property type="component" value="Unassembled WGS sequence"/>
</dbReference>
<dbReference type="PRINTS" id="PR00469">
    <property type="entry name" value="PNDRDTASEII"/>
</dbReference>
<dbReference type="Pfam" id="PF07992">
    <property type="entry name" value="Pyr_redox_2"/>
    <property type="match status" value="1"/>
</dbReference>
<dbReference type="PRINTS" id="PR00368">
    <property type="entry name" value="FADPNR"/>
</dbReference>
<evidence type="ECO:0000259" key="4">
    <source>
        <dbReference type="Pfam" id="PF07992"/>
    </source>
</evidence>
<sequence>MAEELWDAVIVGAGPAGLTAAVMLGRSRRRVLVIDAGSPRNRFAAHMHGVLGLDGLPPSELRRLGRAEAEGYGVVFHDRTVREVTNVPAGVRVTADDGSAHQARTLVIATGLRDDLPAIGGLAERWGKTVLHCPYCHGWEVRNQHLGVLATSPLALHQVELVRQLSDQVTFFSAGAGDLSADDEKRLAARGIRIEPAPVTEIHGPAPAISQVALADGRTASVDAIFTAGALHPLDEFVAGLDLDRVDTPVGSFLSVDRTGQTSHERIWAAGNVVDPGANVAMSLGAGAITGGVVNARLAKEDTDTALATPARVS</sequence>
<keyword evidence="1" id="KW-0285">Flavoprotein</keyword>
<feature type="domain" description="FAD/NAD(P)-binding" evidence="4">
    <location>
        <begin position="7"/>
        <end position="275"/>
    </location>
</feature>
<accession>A0ABD7V4N7</accession>
<dbReference type="SUPFAM" id="SSF51905">
    <property type="entry name" value="FAD/NAD(P)-binding domain"/>
    <property type="match status" value="1"/>
</dbReference>
<dbReference type="InterPro" id="IPR050097">
    <property type="entry name" value="Ferredoxin-NADP_redctase_2"/>
</dbReference>